<evidence type="ECO:0000313" key="3">
    <source>
        <dbReference type="Proteomes" id="UP001302126"/>
    </source>
</evidence>
<feature type="region of interest" description="Disordered" evidence="1">
    <location>
        <begin position="551"/>
        <end position="601"/>
    </location>
</feature>
<dbReference type="GO" id="GO:0006198">
    <property type="term" value="P:cAMP catabolic process"/>
    <property type="evidence" value="ECO:0007669"/>
    <property type="project" value="InterPro"/>
</dbReference>
<feature type="compositionally biased region" description="Low complexity" evidence="1">
    <location>
        <begin position="576"/>
        <end position="598"/>
    </location>
</feature>
<feature type="region of interest" description="Disordered" evidence="1">
    <location>
        <begin position="434"/>
        <end position="507"/>
    </location>
</feature>
<evidence type="ECO:0000256" key="1">
    <source>
        <dbReference type="SAM" id="MobiDB-lite"/>
    </source>
</evidence>
<dbReference type="SUPFAM" id="SSF56281">
    <property type="entry name" value="Metallo-hydrolase/oxidoreductase"/>
    <property type="match status" value="1"/>
</dbReference>
<evidence type="ECO:0000313" key="2">
    <source>
        <dbReference type="EMBL" id="KAK4188660.1"/>
    </source>
</evidence>
<dbReference type="AlphaFoldDB" id="A0AAN6WWM4"/>
<keyword evidence="3" id="KW-1185">Reference proteome</keyword>
<reference evidence="2" key="1">
    <citation type="journal article" date="2023" name="Mol. Phylogenet. Evol.">
        <title>Genome-scale phylogeny and comparative genomics of the fungal order Sordariales.</title>
        <authorList>
            <person name="Hensen N."/>
            <person name="Bonometti L."/>
            <person name="Westerberg I."/>
            <person name="Brannstrom I.O."/>
            <person name="Guillou S."/>
            <person name="Cros-Aarteil S."/>
            <person name="Calhoun S."/>
            <person name="Haridas S."/>
            <person name="Kuo A."/>
            <person name="Mondo S."/>
            <person name="Pangilinan J."/>
            <person name="Riley R."/>
            <person name="LaButti K."/>
            <person name="Andreopoulos B."/>
            <person name="Lipzen A."/>
            <person name="Chen C."/>
            <person name="Yan M."/>
            <person name="Daum C."/>
            <person name="Ng V."/>
            <person name="Clum A."/>
            <person name="Steindorff A."/>
            <person name="Ohm R.A."/>
            <person name="Martin F."/>
            <person name="Silar P."/>
            <person name="Natvig D.O."/>
            <person name="Lalanne C."/>
            <person name="Gautier V."/>
            <person name="Ament-Velasquez S.L."/>
            <person name="Kruys A."/>
            <person name="Hutchinson M.I."/>
            <person name="Powell A.J."/>
            <person name="Barry K."/>
            <person name="Miller A.N."/>
            <person name="Grigoriev I.V."/>
            <person name="Debuchy R."/>
            <person name="Gladieux P."/>
            <person name="Hiltunen Thoren M."/>
            <person name="Johannesson H."/>
        </authorList>
    </citation>
    <scope>NUCLEOTIDE SEQUENCE</scope>
    <source>
        <strain evidence="2">PSN309</strain>
    </source>
</reference>
<dbReference type="CDD" id="cd07735">
    <property type="entry name" value="class_II_PDE_MBL-fold"/>
    <property type="match status" value="1"/>
</dbReference>
<dbReference type="PRINTS" id="PR00388">
    <property type="entry name" value="PDIESTERASE2"/>
</dbReference>
<comment type="caution">
    <text evidence="2">The sequence shown here is derived from an EMBL/GenBank/DDBJ whole genome shotgun (WGS) entry which is preliminary data.</text>
</comment>
<dbReference type="GO" id="GO:0047555">
    <property type="term" value="F:3',5'-cyclic-GMP phosphodiesterase activity"/>
    <property type="evidence" value="ECO:0007669"/>
    <property type="project" value="TreeGrafter"/>
</dbReference>
<feature type="region of interest" description="Disordered" evidence="1">
    <location>
        <begin position="273"/>
        <end position="310"/>
    </location>
</feature>
<dbReference type="Proteomes" id="UP001302126">
    <property type="component" value="Unassembled WGS sequence"/>
</dbReference>
<dbReference type="PANTHER" id="PTHR28283:SF1">
    <property type="entry name" value="3',5'-CYCLIC-NUCLEOTIDE PHOSPHODIESTERASE 1"/>
    <property type="match status" value="1"/>
</dbReference>
<reference evidence="2" key="2">
    <citation type="submission" date="2023-05" db="EMBL/GenBank/DDBJ databases">
        <authorList>
            <consortium name="Lawrence Berkeley National Laboratory"/>
            <person name="Steindorff A."/>
            <person name="Hensen N."/>
            <person name="Bonometti L."/>
            <person name="Westerberg I."/>
            <person name="Brannstrom I.O."/>
            <person name="Guillou S."/>
            <person name="Cros-Aarteil S."/>
            <person name="Calhoun S."/>
            <person name="Haridas S."/>
            <person name="Kuo A."/>
            <person name="Mondo S."/>
            <person name="Pangilinan J."/>
            <person name="Riley R."/>
            <person name="Labutti K."/>
            <person name="Andreopoulos B."/>
            <person name="Lipzen A."/>
            <person name="Chen C."/>
            <person name="Yanf M."/>
            <person name="Daum C."/>
            <person name="Ng V."/>
            <person name="Clum A."/>
            <person name="Ohm R."/>
            <person name="Martin F."/>
            <person name="Silar P."/>
            <person name="Natvig D."/>
            <person name="Lalanne C."/>
            <person name="Gautier V."/>
            <person name="Ament-Velasquez S.L."/>
            <person name="Kruys A."/>
            <person name="Hutchinson M.I."/>
            <person name="Powell A.J."/>
            <person name="Barry K."/>
            <person name="Miller A.N."/>
            <person name="Grigoriev I.V."/>
            <person name="Debuchy R."/>
            <person name="Gladieux P."/>
            <person name="Thoren M.H."/>
            <person name="Johannesson H."/>
        </authorList>
    </citation>
    <scope>NUCLEOTIDE SEQUENCE</scope>
    <source>
        <strain evidence="2">PSN309</strain>
    </source>
</reference>
<gene>
    <name evidence="2" type="ORF">QBC35DRAFT_432311</name>
</gene>
<organism evidence="2 3">
    <name type="scientific">Podospora australis</name>
    <dbReference type="NCBI Taxonomy" id="1536484"/>
    <lineage>
        <taxon>Eukaryota</taxon>
        <taxon>Fungi</taxon>
        <taxon>Dikarya</taxon>
        <taxon>Ascomycota</taxon>
        <taxon>Pezizomycotina</taxon>
        <taxon>Sordariomycetes</taxon>
        <taxon>Sordariomycetidae</taxon>
        <taxon>Sordariales</taxon>
        <taxon>Podosporaceae</taxon>
        <taxon>Podospora</taxon>
    </lineage>
</organism>
<dbReference type="Gene3D" id="3.60.15.10">
    <property type="entry name" value="Ribonuclease Z/Hydroxyacylglutathione hydrolase-like"/>
    <property type="match status" value="1"/>
</dbReference>
<dbReference type="Pfam" id="PF02112">
    <property type="entry name" value="PDEase_II"/>
    <property type="match status" value="2"/>
</dbReference>
<protein>
    <submittedName>
        <fullName evidence="2">cAMP phosphodiesterases class-II-domain-containing protein</fullName>
    </submittedName>
</protein>
<name>A0AAN6WWM4_9PEZI</name>
<accession>A0AAN6WWM4</accession>
<dbReference type="PANTHER" id="PTHR28283">
    <property type="entry name" value="3',5'-CYCLIC-NUCLEOTIDE PHOSPHODIESTERASE 1"/>
    <property type="match status" value="1"/>
</dbReference>
<sequence length="660" mass="70891">MADADGVATPASALDVGITQQPALHVIVLGAGGGPFENNVTSLLVRSVDANWAKGSIVAVDAGVHLGAIRDILEDTQPPTLGMDTENPLPHTLTEGPFAGLSVKNRKAGVNAIDITQDLIDTFLFTHCHLDHIAGFVINTAGLRRPKKIAGLPVTIEGLKEHIFNNVIWPNLTDENHGHGLVTYMRLVEGGSPALGEGNTKGYLEVGDGLAVKAFGVSHGHCIEKHTHRGSVASSVRHGSFDASTHTPGGNIDIRHFRDIQASLPGVPAGFMRSSHPSLPMNHPSNLTASLGSLGPERTGSIDSRRAVSLSERRPPDESICVYDSSAYFFQHIGTGREILVFGDVEPDSESLTPRNLHVWQIAAPKIAAGRLTAIFIECSYDNTVTKDRLYGHLAPRYIAEEMNTLAKEVLAAKTAAATAQEASSAAITAARKQSLASVSASGSDKKRKREGHDGTPAKRKTTPQPQLKPTVDSAHGEKPDEFPVSPRTNHNHSHGHPHQNEEHDYFLPAPQSTSESQVHTPHLATPTAELSLGEIEGRIPVLLAHEDDCKGADEDTDMTQVEGPATPLSNIHPLTTTTTATSTSQQSHGDQQPQQQQNHEGSLEGVLKGLKVVIIHVKERLTDGPEAREIIGEELREHEREAGLGVEYIVSEQWQSIYL</sequence>
<dbReference type="EMBL" id="MU864385">
    <property type="protein sequence ID" value="KAK4188660.1"/>
    <property type="molecule type" value="Genomic_DNA"/>
</dbReference>
<dbReference type="InterPro" id="IPR000396">
    <property type="entry name" value="Pdiesterase2"/>
</dbReference>
<dbReference type="GO" id="GO:0004115">
    <property type="term" value="F:3',5'-cyclic-AMP phosphodiesterase activity"/>
    <property type="evidence" value="ECO:0007669"/>
    <property type="project" value="InterPro"/>
</dbReference>
<dbReference type="GO" id="GO:1902660">
    <property type="term" value="P:negative regulation of glucose mediated signaling pathway"/>
    <property type="evidence" value="ECO:0007669"/>
    <property type="project" value="TreeGrafter"/>
</dbReference>
<proteinExistence type="predicted"/>
<dbReference type="InterPro" id="IPR036866">
    <property type="entry name" value="RibonucZ/Hydroxyglut_hydro"/>
</dbReference>